<feature type="transmembrane region" description="Helical" evidence="1">
    <location>
        <begin position="186"/>
        <end position="209"/>
    </location>
</feature>
<feature type="transmembrane region" description="Helical" evidence="1">
    <location>
        <begin position="261"/>
        <end position="287"/>
    </location>
</feature>
<sequence length="289" mass="33358">MSGRVVTTALFTGGGKGWYFPCWDSTISAPSFSFLFLFPLFNLSRLNELLADFERTGPNIRRLALIDQMAHHCFKQIFLLSRSFLLVLYRSYSRRTEIKKTFLFYLNLLTKKSRRNHFFLLRKSTITCINSSFASFLFFSFPLFFFFLFTKSSLLLSDLLSPAFFSFLFSLLSFSPIIPSYTPLSLFLYSQCFFSSHPCFSSFVLTFPFSNSPDAPSLSFFFLSFLLTSNFSDGPGSFRVVSLPLEYQALNIESGLFFSKFFFFISFQALFLLSLLLSWISSFLLFIKG</sequence>
<name>A0A812BLB5_ACAPH</name>
<dbReference type="EMBL" id="CAHIKZ030000716">
    <property type="protein sequence ID" value="CAE1235280.1"/>
    <property type="molecule type" value="Genomic_DNA"/>
</dbReference>
<keyword evidence="1" id="KW-1133">Transmembrane helix</keyword>
<organism evidence="2 3">
    <name type="scientific">Acanthosepion pharaonis</name>
    <name type="common">Pharaoh cuttlefish</name>
    <name type="synonym">Sepia pharaonis</name>
    <dbReference type="NCBI Taxonomy" id="158019"/>
    <lineage>
        <taxon>Eukaryota</taxon>
        <taxon>Metazoa</taxon>
        <taxon>Spiralia</taxon>
        <taxon>Lophotrochozoa</taxon>
        <taxon>Mollusca</taxon>
        <taxon>Cephalopoda</taxon>
        <taxon>Coleoidea</taxon>
        <taxon>Decapodiformes</taxon>
        <taxon>Sepiida</taxon>
        <taxon>Sepiina</taxon>
        <taxon>Sepiidae</taxon>
        <taxon>Acanthosepion</taxon>
    </lineage>
</organism>
<feature type="transmembrane region" description="Helical" evidence="1">
    <location>
        <begin position="124"/>
        <end position="148"/>
    </location>
</feature>
<evidence type="ECO:0000313" key="2">
    <source>
        <dbReference type="EMBL" id="CAE1235280.1"/>
    </source>
</evidence>
<evidence type="ECO:0000313" key="3">
    <source>
        <dbReference type="Proteomes" id="UP000597762"/>
    </source>
</evidence>
<evidence type="ECO:0000256" key="1">
    <source>
        <dbReference type="SAM" id="Phobius"/>
    </source>
</evidence>
<keyword evidence="3" id="KW-1185">Reference proteome</keyword>
<protein>
    <submittedName>
        <fullName evidence="2">Uncharacterized protein</fullName>
    </submittedName>
</protein>
<proteinExistence type="predicted"/>
<comment type="caution">
    <text evidence="2">The sequence shown here is derived from an EMBL/GenBank/DDBJ whole genome shotgun (WGS) entry which is preliminary data.</text>
</comment>
<dbReference type="AlphaFoldDB" id="A0A812BLB5"/>
<gene>
    <name evidence="2" type="ORF">SPHA_19720</name>
</gene>
<feature type="transmembrane region" description="Helical" evidence="1">
    <location>
        <begin position="154"/>
        <end position="174"/>
    </location>
</feature>
<dbReference type="Proteomes" id="UP000597762">
    <property type="component" value="Unassembled WGS sequence"/>
</dbReference>
<reference evidence="2" key="1">
    <citation type="submission" date="2021-01" db="EMBL/GenBank/DDBJ databases">
        <authorList>
            <person name="Li R."/>
            <person name="Bekaert M."/>
        </authorList>
    </citation>
    <scope>NUCLEOTIDE SEQUENCE</scope>
    <source>
        <strain evidence="2">Farmed</strain>
    </source>
</reference>
<keyword evidence="1" id="KW-0812">Transmembrane</keyword>
<keyword evidence="1" id="KW-0472">Membrane</keyword>
<accession>A0A812BLB5</accession>